<keyword evidence="1" id="KW-0614">Plasmid</keyword>
<dbReference type="EMBL" id="CP001203">
    <property type="protein sequence ID" value="ACK74383.1"/>
    <property type="molecule type" value="Genomic_DNA"/>
</dbReference>
<accession>A0A0H3C151</accession>
<proteinExistence type="predicted"/>
<reference evidence="1 2" key="1">
    <citation type="journal article" date="2011" name="J. Bacteriol.">
        <title>Whole-genome sequences of thirteen isolates of Borrelia burgdorferi.</title>
        <authorList>
            <person name="Schutzer S.E."/>
            <person name="Fraser-Liggett C.M."/>
            <person name="Casjens S.R."/>
            <person name="Qiu W.G."/>
            <person name="Dunn J.J."/>
            <person name="Mongodin E.F."/>
            <person name="Luft B.J."/>
        </authorList>
    </citation>
    <scope>NUCLEOTIDE SEQUENCE [LARGE SCALE GENOMIC DNA]</scope>
    <source>
        <strain evidence="1 2">ZS7</strain>
        <plasmid evidence="1 2">ZS7_lp28-3</plasmid>
    </source>
</reference>
<dbReference type="Pfam" id="PF03532">
    <property type="entry name" value="OMS28_porin"/>
    <property type="match status" value="1"/>
</dbReference>
<evidence type="ECO:0000313" key="2">
    <source>
        <dbReference type="Proteomes" id="UP000006901"/>
    </source>
</evidence>
<sequence>MSNKSPNNKELELTKKEFVKVEEVEKALIASEDALDEAV</sequence>
<organism evidence="1 2">
    <name type="scientific">Borreliella burgdorferi (strain ZS7)</name>
    <name type="common">Borrelia burgdorferi</name>
    <dbReference type="NCBI Taxonomy" id="445985"/>
    <lineage>
        <taxon>Bacteria</taxon>
        <taxon>Pseudomonadati</taxon>
        <taxon>Spirochaetota</taxon>
        <taxon>Spirochaetia</taxon>
        <taxon>Spirochaetales</taxon>
        <taxon>Borreliaceae</taxon>
        <taxon>Borreliella</taxon>
    </lineage>
</organism>
<dbReference type="InterPro" id="IPR000839">
    <property type="entry name" value="Porin_Oms28"/>
</dbReference>
<dbReference type="KEGG" id="bbz:BbuZS7_H12"/>
<dbReference type="RefSeq" id="WP_012614965.1">
    <property type="nucleotide sequence ID" value="NC_011781.1"/>
</dbReference>
<name>A0A0H3C151_BORBZ</name>
<geneLocation type="plasmid" evidence="1 2">
    <name>ZS7_lp28-3</name>
</geneLocation>
<dbReference type="Proteomes" id="UP000006901">
    <property type="component" value="Plasmid ZS7_lp28-3"/>
</dbReference>
<protein>
    <submittedName>
        <fullName evidence="1">Uncharacterized protein</fullName>
    </submittedName>
</protein>
<dbReference type="PRINTS" id="PR01027">
    <property type="entry name" value="OMS28PORIN"/>
</dbReference>
<dbReference type="AlphaFoldDB" id="A0A0H3C151"/>
<dbReference type="HOGENOM" id="CLU_3305665_0_0_12"/>
<gene>
    <name evidence="1" type="ordered locus">BbuZS7_H12</name>
</gene>
<evidence type="ECO:0000313" key="1">
    <source>
        <dbReference type="EMBL" id="ACK74383.1"/>
    </source>
</evidence>